<comment type="caution">
    <text evidence="4">The sequence shown here is derived from an EMBL/GenBank/DDBJ whole genome shotgun (WGS) entry which is preliminary data.</text>
</comment>
<evidence type="ECO:0000256" key="1">
    <source>
        <dbReference type="SAM" id="MobiDB-lite"/>
    </source>
</evidence>
<organism evidence="4 5">
    <name type="scientific">Lolium multiflorum</name>
    <name type="common">Italian ryegrass</name>
    <name type="synonym">Lolium perenne subsp. multiflorum</name>
    <dbReference type="NCBI Taxonomy" id="4521"/>
    <lineage>
        <taxon>Eukaryota</taxon>
        <taxon>Viridiplantae</taxon>
        <taxon>Streptophyta</taxon>
        <taxon>Embryophyta</taxon>
        <taxon>Tracheophyta</taxon>
        <taxon>Spermatophyta</taxon>
        <taxon>Magnoliopsida</taxon>
        <taxon>Liliopsida</taxon>
        <taxon>Poales</taxon>
        <taxon>Poaceae</taxon>
        <taxon>BOP clade</taxon>
        <taxon>Pooideae</taxon>
        <taxon>Poodae</taxon>
        <taxon>Poeae</taxon>
        <taxon>Poeae Chloroplast Group 2 (Poeae type)</taxon>
        <taxon>Loliodinae</taxon>
        <taxon>Loliinae</taxon>
        <taxon>Lolium</taxon>
    </lineage>
</organism>
<keyword evidence="5" id="KW-1185">Reference proteome</keyword>
<dbReference type="Pfam" id="PF08387">
    <property type="entry name" value="FBD"/>
    <property type="match status" value="1"/>
</dbReference>
<dbReference type="SUPFAM" id="SSF52047">
    <property type="entry name" value="RNI-like"/>
    <property type="match status" value="1"/>
</dbReference>
<dbReference type="PANTHER" id="PTHR32141">
    <property type="match status" value="1"/>
</dbReference>
<dbReference type="Proteomes" id="UP001231189">
    <property type="component" value="Unassembled WGS sequence"/>
</dbReference>
<evidence type="ECO:0000313" key="5">
    <source>
        <dbReference type="Proteomes" id="UP001231189"/>
    </source>
</evidence>
<dbReference type="CDD" id="cd22160">
    <property type="entry name" value="F-box_AtFBL13-like"/>
    <property type="match status" value="1"/>
</dbReference>
<dbReference type="InterPro" id="IPR032675">
    <property type="entry name" value="LRR_dom_sf"/>
</dbReference>
<accession>A0AAD8TV53</accession>
<feature type="domain" description="F-box/LRR-repeat protein 15/At3g58940/PEG3-like LRR" evidence="3">
    <location>
        <begin position="140"/>
        <end position="364"/>
    </location>
</feature>
<sequence>MKEKAAAAAAPAVKRRESGGAGGRRPRKRARDGNGEGDPPSHGDLISSLNNDILRTIISLLPTKDGARTQILARRWRPLWRSSPLNLEADYGLCSNEFKRLPLVSRILSDHPGPARRFVFYSIRLHEAQKRFAEEAAQIESWFRSPALTNLQEIDIHFRLLDYTNEREKRYPLPASVLLCASSLIVFRISFCEFPKEIAPSVSFPLLKQLNLWRVSIAEDVFHGLLSGCHVLESLYIERLEDVGCFRISSPTLRSVGVCNCFSIRGELIIEDAPCLERLLLLCPGRGGDTIRVIKAPKLQVLGLLSPCISEITIENLLFKSLTPASLKNSIITVKSLALEFSVPDLNVVIDVLRCFPCLETLYVTLREYLKMPLKDGCDYDPLNPVKCLETHLKKLVLEYYKGDDQDIGLARFFVLNAKVLKEIKLRVHNKVSKEWVSDQYRLLEVGTIELLKMHN</sequence>
<evidence type="ECO:0000259" key="3">
    <source>
        <dbReference type="Pfam" id="PF24758"/>
    </source>
</evidence>
<evidence type="ECO:0000259" key="2">
    <source>
        <dbReference type="Pfam" id="PF08387"/>
    </source>
</evidence>
<gene>
    <name evidence="4" type="ORF">QYE76_009510</name>
</gene>
<dbReference type="InterPro" id="IPR055411">
    <property type="entry name" value="LRR_FXL15/At3g58940/PEG3-like"/>
</dbReference>
<dbReference type="SUPFAM" id="SSF81383">
    <property type="entry name" value="F-box domain"/>
    <property type="match status" value="1"/>
</dbReference>
<dbReference type="InterPro" id="IPR036047">
    <property type="entry name" value="F-box-like_dom_sf"/>
</dbReference>
<evidence type="ECO:0008006" key="6">
    <source>
        <dbReference type="Google" id="ProtNLM"/>
    </source>
</evidence>
<dbReference type="InterPro" id="IPR053781">
    <property type="entry name" value="F-box_AtFBL13-like"/>
</dbReference>
<protein>
    <recommendedName>
        <fullName evidence="6">FBD domain-containing protein</fullName>
    </recommendedName>
</protein>
<evidence type="ECO:0000313" key="4">
    <source>
        <dbReference type="EMBL" id="KAK1692813.1"/>
    </source>
</evidence>
<feature type="compositionally biased region" description="Low complexity" evidence="1">
    <location>
        <begin position="1"/>
        <end position="12"/>
    </location>
</feature>
<dbReference type="AlphaFoldDB" id="A0AAD8TV53"/>
<reference evidence="4" key="1">
    <citation type="submission" date="2023-07" db="EMBL/GenBank/DDBJ databases">
        <title>A chromosome-level genome assembly of Lolium multiflorum.</title>
        <authorList>
            <person name="Chen Y."/>
            <person name="Copetti D."/>
            <person name="Kolliker R."/>
            <person name="Studer B."/>
        </authorList>
    </citation>
    <scope>NUCLEOTIDE SEQUENCE</scope>
    <source>
        <strain evidence="4">02402/16</strain>
        <tissue evidence="4">Leaf</tissue>
    </source>
</reference>
<feature type="region of interest" description="Disordered" evidence="1">
    <location>
        <begin position="1"/>
        <end position="45"/>
    </location>
</feature>
<dbReference type="PANTHER" id="PTHR32141:SF45">
    <property type="entry name" value="OS07G0285200 PROTEIN"/>
    <property type="match status" value="1"/>
</dbReference>
<name>A0AAD8TV53_LOLMU</name>
<feature type="domain" description="FBD" evidence="2">
    <location>
        <begin position="382"/>
        <end position="425"/>
    </location>
</feature>
<dbReference type="Pfam" id="PF24758">
    <property type="entry name" value="LRR_At5g56370"/>
    <property type="match status" value="1"/>
</dbReference>
<proteinExistence type="predicted"/>
<dbReference type="EMBL" id="JAUUTY010000001">
    <property type="protein sequence ID" value="KAK1692813.1"/>
    <property type="molecule type" value="Genomic_DNA"/>
</dbReference>
<dbReference type="InterPro" id="IPR006566">
    <property type="entry name" value="FBD"/>
</dbReference>
<dbReference type="InterPro" id="IPR055302">
    <property type="entry name" value="F-box_dom-containing"/>
</dbReference>
<dbReference type="Gene3D" id="3.80.10.10">
    <property type="entry name" value="Ribonuclease Inhibitor"/>
    <property type="match status" value="1"/>
</dbReference>